<dbReference type="InterPro" id="IPR043129">
    <property type="entry name" value="ATPase_NBD"/>
</dbReference>
<organism evidence="8 9">
    <name type="scientific">Candidatus Roizmanbacteria bacterium GW2011_GWA2_32_13</name>
    <dbReference type="NCBI Taxonomy" id="1618475"/>
    <lineage>
        <taxon>Bacteria</taxon>
        <taxon>Candidatus Roizmaniibacteriota</taxon>
    </lineage>
</organism>
<dbReference type="PANTHER" id="PTHR32432:SF4">
    <property type="entry name" value="CELL DIVISION PROTEIN FTSA"/>
    <property type="match status" value="1"/>
</dbReference>
<dbReference type="SMART" id="SM00842">
    <property type="entry name" value="FtsA"/>
    <property type="match status" value="1"/>
</dbReference>
<comment type="subcellular location">
    <subcellularLocation>
        <location evidence="5">Cell membrane</location>
        <topology evidence="5">Peripheral membrane protein</topology>
        <orientation evidence="5">Cytoplasmic side</orientation>
    </subcellularLocation>
    <text evidence="5">Localizes to the Z ring in an FtsZ-dependent manner. Targeted to the membrane through a conserved C-terminal amphipathic helix.</text>
</comment>
<dbReference type="InterPro" id="IPR020823">
    <property type="entry name" value="Cell_div_FtsA"/>
</dbReference>
<dbReference type="Pfam" id="PF14450">
    <property type="entry name" value="FtsA"/>
    <property type="match status" value="1"/>
</dbReference>
<comment type="subunit">
    <text evidence="5">Self-interacts. Interacts with FtsZ.</text>
</comment>
<dbReference type="PANTHER" id="PTHR32432">
    <property type="entry name" value="CELL DIVISION PROTEIN FTSA-RELATED"/>
    <property type="match status" value="1"/>
</dbReference>
<evidence type="ECO:0000256" key="5">
    <source>
        <dbReference type="HAMAP-Rule" id="MF_02033"/>
    </source>
</evidence>
<comment type="caution">
    <text evidence="8">The sequence shown here is derived from an EMBL/GenBank/DDBJ whole genome shotgun (WGS) entry which is preliminary data.</text>
</comment>
<dbReference type="InterPro" id="IPR003494">
    <property type="entry name" value="SHS2_FtsA"/>
</dbReference>
<keyword evidence="3 5" id="KW-0472">Membrane</keyword>
<dbReference type="Gene3D" id="3.30.420.40">
    <property type="match status" value="1"/>
</dbReference>
<sequence length="414" mass="45521">MKLITSLDIGSNTIRAVTAQIELLDLQESSSDYNISIIGVHKKQSIGVRKGVIIDINETAFNIKKIIDELEKIIGQNIDEVIVGINGDNLLGINAKGIVAVSRADKEISSIDIDRAIQSVKTSSIAPNREIINVVSRFYNIDNEKGIKNPIGMSGIKLEADTLVITMSSPFIKNVTKVINMAGRKVLTFIPGIIASGESVLSNRQKELGVLILDIGSDTTGLLVYEEGELAHLEIKPFGAGHITNDIAIGLRIDIDTAEKIKIKFGSCVPDEIRKTEIINLNELGIEGDFNIRRRDIALIIEARMKEIFSFVNISLDNIGKRGFLPAGVILVGGGSNLHGIIEMAKKYLRLPVKVGYPEKFKGLVDEVTDPCFAMATGLLYWYCKKIKHEPIKNDKYLNKVASKFKSLFHKISP</sequence>
<dbReference type="SUPFAM" id="SSF53067">
    <property type="entry name" value="Actin-like ATPase domain"/>
    <property type="match status" value="2"/>
</dbReference>
<comment type="similarity">
    <text evidence="5 6">Belongs to the FtsA/MreB family.</text>
</comment>
<dbReference type="PATRIC" id="fig|1618475.3.peg.73"/>
<dbReference type="GO" id="GO:0043093">
    <property type="term" value="P:FtsZ-dependent cytokinesis"/>
    <property type="evidence" value="ECO:0007669"/>
    <property type="project" value="UniProtKB-UniRule"/>
</dbReference>
<dbReference type="PIRSF" id="PIRSF003101">
    <property type="entry name" value="FtsA"/>
    <property type="match status" value="1"/>
</dbReference>
<proteinExistence type="inferred from homology"/>
<keyword evidence="4 5" id="KW-0131">Cell cycle</keyword>
<gene>
    <name evidence="5" type="primary">ftsA</name>
    <name evidence="8" type="ORF">UR23_C0005G0003</name>
</gene>
<dbReference type="CDD" id="cd24048">
    <property type="entry name" value="ASKHA_NBD_FtsA"/>
    <property type="match status" value="1"/>
</dbReference>
<evidence type="ECO:0000256" key="1">
    <source>
        <dbReference type="ARBA" id="ARBA00022475"/>
    </source>
</evidence>
<dbReference type="HAMAP" id="MF_02033">
    <property type="entry name" value="FtsA"/>
    <property type="match status" value="1"/>
</dbReference>
<dbReference type="NCBIfam" id="TIGR01174">
    <property type="entry name" value="ftsA"/>
    <property type="match status" value="1"/>
</dbReference>
<evidence type="ECO:0000313" key="9">
    <source>
        <dbReference type="Proteomes" id="UP000034349"/>
    </source>
</evidence>
<evidence type="ECO:0000256" key="2">
    <source>
        <dbReference type="ARBA" id="ARBA00022618"/>
    </source>
</evidence>
<evidence type="ECO:0000256" key="6">
    <source>
        <dbReference type="PIRNR" id="PIRNR003101"/>
    </source>
</evidence>
<protein>
    <recommendedName>
        <fullName evidence="5 6">Cell division protein FtsA</fullName>
    </recommendedName>
</protein>
<dbReference type="GO" id="GO:0032153">
    <property type="term" value="C:cell division site"/>
    <property type="evidence" value="ECO:0007669"/>
    <property type="project" value="UniProtKB-UniRule"/>
</dbReference>
<comment type="function">
    <text evidence="5 6">Cell division protein that is involved in the assembly of the Z ring. May serve as a membrane anchor for the Z ring.</text>
</comment>
<dbReference type="Gene3D" id="3.30.1490.110">
    <property type="match status" value="1"/>
</dbReference>
<dbReference type="GO" id="GO:0009898">
    <property type="term" value="C:cytoplasmic side of plasma membrane"/>
    <property type="evidence" value="ECO:0007669"/>
    <property type="project" value="UniProtKB-UniRule"/>
</dbReference>
<feature type="domain" description="SHS2" evidence="7">
    <location>
        <begin position="4"/>
        <end position="200"/>
    </location>
</feature>
<evidence type="ECO:0000256" key="4">
    <source>
        <dbReference type="ARBA" id="ARBA00023306"/>
    </source>
</evidence>
<dbReference type="AlphaFoldDB" id="A0A0F9Z0F7"/>
<dbReference type="Proteomes" id="UP000034349">
    <property type="component" value="Unassembled WGS sequence"/>
</dbReference>
<keyword evidence="2 5" id="KW-0132">Cell division</keyword>
<dbReference type="InterPro" id="IPR050696">
    <property type="entry name" value="FtsA/MreB"/>
</dbReference>
<evidence type="ECO:0000259" key="7">
    <source>
        <dbReference type="SMART" id="SM00842"/>
    </source>
</evidence>
<keyword evidence="1 5" id="KW-1003">Cell membrane</keyword>
<accession>A0A0F9Z0F7</accession>
<dbReference type="EMBL" id="LBOK01000005">
    <property type="protein sequence ID" value="KKP37223.1"/>
    <property type="molecule type" value="Genomic_DNA"/>
</dbReference>
<dbReference type="Pfam" id="PF02491">
    <property type="entry name" value="SHS2_FTSA"/>
    <property type="match status" value="1"/>
</dbReference>
<reference evidence="8 9" key="1">
    <citation type="journal article" date="2015" name="Nature">
        <title>rRNA introns, odd ribosomes, and small enigmatic genomes across a large radiation of phyla.</title>
        <authorList>
            <person name="Brown C.T."/>
            <person name="Hug L.A."/>
            <person name="Thomas B.C."/>
            <person name="Sharon I."/>
            <person name="Castelle C.J."/>
            <person name="Singh A."/>
            <person name="Wilkins M.J."/>
            <person name="Williams K.H."/>
            <person name="Banfield J.F."/>
        </authorList>
    </citation>
    <scope>NUCLEOTIDE SEQUENCE [LARGE SCALE GENOMIC DNA]</scope>
</reference>
<evidence type="ECO:0000256" key="3">
    <source>
        <dbReference type="ARBA" id="ARBA00023136"/>
    </source>
</evidence>
<name>A0A0F9Z0F7_9BACT</name>
<evidence type="ECO:0000313" key="8">
    <source>
        <dbReference type="EMBL" id="KKP37223.1"/>
    </source>
</evidence>